<dbReference type="EMBL" id="JAGIKX010000001">
    <property type="protein sequence ID" value="MBP2256108.1"/>
    <property type="molecule type" value="Genomic_DNA"/>
</dbReference>
<dbReference type="InterPro" id="IPR050515">
    <property type="entry name" value="Beta-lactam/transpept"/>
</dbReference>
<dbReference type="Pfam" id="PF00905">
    <property type="entry name" value="Transpeptidase"/>
    <property type="match status" value="1"/>
</dbReference>
<dbReference type="InterPro" id="IPR012338">
    <property type="entry name" value="Beta-lactam/transpept-like"/>
</dbReference>
<evidence type="ECO:0000256" key="1">
    <source>
        <dbReference type="ARBA" id="ARBA00004370"/>
    </source>
</evidence>
<dbReference type="InterPro" id="IPR001460">
    <property type="entry name" value="PCN-bd_Tpept"/>
</dbReference>
<name>A0ABS4S3Q0_9BACI</name>
<comment type="caution">
    <text evidence="10">The sequence shown here is derived from an EMBL/GenBank/DDBJ whole genome shotgun (WGS) entry which is preliminary data.</text>
</comment>
<comment type="subcellular location">
    <subcellularLocation>
        <location evidence="1">Membrane</location>
    </subcellularLocation>
</comment>
<dbReference type="Gene3D" id="3.40.710.10">
    <property type="entry name" value="DD-peptidase/beta-lactamase superfamily"/>
    <property type="match status" value="1"/>
</dbReference>
<evidence type="ECO:0000256" key="5">
    <source>
        <dbReference type="ARBA" id="ARBA00023136"/>
    </source>
</evidence>
<dbReference type="EC" id="3.4.16.4" evidence="4"/>
<dbReference type="Gene3D" id="3.30.70.2110">
    <property type="match status" value="1"/>
</dbReference>
<feature type="compositionally biased region" description="Acidic residues" evidence="7">
    <location>
        <begin position="732"/>
        <end position="744"/>
    </location>
</feature>
<dbReference type="SMART" id="SM00740">
    <property type="entry name" value="PASTA"/>
    <property type="match status" value="2"/>
</dbReference>
<accession>A0ABS4S3Q0</accession>
<keyword evidence="8" id="KW-1133">Transmembrane helix</keyword>
<evidence type="ECO:0000256" key="6">
    <source>
        <dbReference type="ARBA" id="ARBA00034000"/>
    </source>
</evidence>
<dbReference type="RefSeq" id="WP_226370472.1">
    <property type="nucleotide sequence ID" value="NZ_JAGIKX010000001.1"/>
</dbReference>
<evidence type="ECO:0000256" key="8">
    <source>
        <dbReference type="SAM" id="Phobius"/>
    </source>
</evidence>
<dbReference type="InterPro" id="IPR036138">
    <property type="entry name" value="PBP_dimer_sf"/>
</dbReference>
<dbReference type="Proteomes" id="UP001519294">
    <property type="component" value="Unassembled WGS sequence"/>
</dbReference>
<dbReference type="Pfam" id="PF03793">
    <property type="entry name" value="PASTA"/>
    <property type="match status" value="2"/>
</dbReference>
<dbReference type="InterPro" id="IPR005311">
    <property type="entry name" value="PBP_dimer"/>
</dbReference>
<organism evidence="10 11">
    <name type="scientific">Virgibacillus alimentarius</name>
    <dbReference type="NCBI Taxonomy" id="698769"/>
    <lineage>
        <taxon>Bacteria</taxon>
        <taxon>Bacillati</taxon>
        <taxon>Bacillota</taxon>
        <taxon>Bacilli</taxon>
        <taxon>Bacillales</taxon>
        <taxon>Bacillaceae</taxon>
        <taxon>Virgibacillus</taxon>
    </lineage>
</organism>
<dbReference type="SUPFAM" id="SSF56601">
    <property type="entry name" value="beta-lactamase/transpeptidase-like"/>
    <property type="match status" value="1"/>
</dbReference>
<evidence type="ECO:0000313" key="10">
    <source>
        <dbReference type="EMBL" id="MBP2256108.1"/>
    </source>
</evidence>
<keyword evidence="8" id="KW-0812">Transmembrane</keyword>
<dbReference type="Gene3D" id="2.20.70.70">
    <property type="match status" value="1"/>
</dbReference>
<keyword evidence="11" id="KW-1185">Reference proteome</keyword>
<evidence type="ECO:0000256" key="4">
    <source>
        <dbReference type="ARBA" id="ARBA00012448"/>
    </source>
</evidence>
<dbReference type="PANTHER" id="PTHR30627:SF26">
    <property type="entry name" value="PENICILLIN-BINDING PROTEIN 2B"/>
    <property type="match status" value="1"/>
</dbReference>
<dbReference type="PROSITE" id="PS51178">
    <property type="entry name" value="PASTA"/>
    <property type="match status" value="1"/>
</dbReference>
<comment type="similarity">
    <text evidence="3">Belongs to the transpeptidase family.</text>
</comment>
<evidence type="ECO:0000256" key="7">
    <source>
        <dbReference type="SAM" id="MobiDB-lite"/>
    </source>
</evidence>
<comment type="pathway">
    <text evidence="2">Cell wall biogenesis; peptidoglycan biosynthesis.</text>
</comment>
<protein>
    <recommendedName>
        <fullName evidence="4">serine-type D-Ala-D-Ala carboxypeptidase</fullName>
        <ecNumber evidence="4">3.4.16.4</ecNumber>
    </recommendedName>
</protein>
<sequence length="744" mass="83087">MRKNKTTHFMTGILTLIFVGTFLVIMGRFIYIQAVGVIDNVSLEEWAKEKRTSSYTLHAERGKIFDSNNMTLAYDRPTFRIYAILDEAYTGDSDELKHVKDPEKTASSLAPFLDMDEEEIYGRLEDGIEEGKFQVEFGEAGKELSQQTKDEIGELEIPGIKFKKEAIRYYPNGLFASHILGFAQKKDGKITGLAGIEKEMNDVLGGKDGHISYQRDKYNKKLLDPNEVIQKPENGDDIYLTIDQKIQTLLEDVMSQVRKEYKPKRITAVVMNPKTGEIIAMGNRPSYNPNNPSNVKNWYNDVISNPFEPGSTVKMFTWAAAIEEGVYNGEETFKSGKYKVNDRITPIADHNGGNGWGKITYDEGFARSSNVAAAKLAWEKVGPETFLEYLRGFDFDEETNIDLPNEVSGQLLYNWPLEKITTAFGQGSTVTPIQQLKAATAIANDGKMLQPYVIKKIVDPDTEKVLKEKSPNVVGQPISKETSDQVMDLLESVVSSENGTGKMYHLDDYTVAGKTGTAQIPDPDKPGYLTGVGNNTFSFLGMAPKDDPRLMMYVSVTQPDLETDDGYAPGSTPVSFIFKNVMENSLHYLDVNPDKDSNEPVDRIKVPELIGENANEAKKLLKKKGLKPTIIGTGKKVIDASAAKGDQLLQNDRVLLLTDKPTMPKIIGWSQRDVLQLADLADLKLEVMGSGYVVKQSIKKDKPLKKKDYLGIELKPPAKKDKKKSKKNNSDENNEQNETDETEE</sequence>
<reference evidence="10 11" key="1">
    <citation type="submission" date="2021-03" db="EMBL/GenBank/DDBJ databases">
        <title>Genomic Encyclopedia of Type Strains, Phase IV (KMG-IV): sequencing the most valuable type-strain genomes for metagenomic binning, comparative biology and taxonomic classification.</title>
        <authorList>
            <person name="Goeker M."/>
        </authorList>
    </citation>
    <scope>NUCLEOTIDE SEQUENCE [LARGE SCALE GENOMIC DNA]</scope>
    <source>
        <strain evidence="10 11">DSM 25790</strain>
    </source>
</reference>
<comment type="catalytic activity">
    <reaction evidence="6">
        <text>Preferential cleavage: (Ac)2-L-Lys-D-Ala-|-D-Ala. Also transpeptidation of peptidyl-alanyl moieties that are N-acyl substituents of D-alanine.</text>
        <dbReference type="EC" id="3.4.16.4"/>
    </reaction>
</comment>
<dbReference type="CDD" id="cd06576">
    <property type="entry name" value="PASTA_Pbp2x-like_1"/>
    <property type="match status" value="1"/>
</dbReference>
<evidence type="ECO:0000313" key="11">
    <source>
        <dbReference type="Proteomes" id="UP001519294"/>
    </source>
</evidence>
<dbReference type="CDD" id="cd06575">
    <property type="entry name" value="PASTA_Pbp2x-like_2"/>
    <property type="match status" value="1"/>
</dbReference>
<dbReference type="InterPro" id="IPR005543">
    <property type="entry name" value="PASTA_dom"/>
</dbReference>
<gene>
    <name evidence="10" type="ORF">J2Z81_000040</name>
</gene>
<feature type="region of interest" description="Disordered" evidence="7">
    <location>
        <begin position="709"/>
        <end position="744"/>
    </location>
</feature>
<dbReference type="Gene3D" id="3.90.1310.10">
    <property type="entry name" value="Penicillin-binding protein 2a (Domain 2)"/>
    <property type="match status" value="1"/>
</dbReference>
<keyword evidence="5 8" id="KW-0472">Membrane</keyword>
<evidence type="ECO:0000259" key="9">
    <source>
        <dbReference type="PROSITE" id="PS51178"/>
    </source>
</evidence>
<dbReference type="SUPFAM" id="SSF56519">
    <property type="entry name" value="Penicillin binding protein dimerisation domain"/>
    <property type="match status" value="1"/>
</dbReference>
<feature type="transmembrane region" description="Helical" evidence="8">
    <location>
        <begin position="12"/>
        <end position="31"/>
    </location>
</feature>
<dbReference type="Pfam" id="PF03717">
    <property type="entry name" value="PBP_dimer"/>
    <property type="match status" value="1"/>
</dbReference>
<proteinExistence type="inferred from homology"/>
<dbReference type="PANTHER" id="PTHR30627">
    <property type="entry name" value="PEPTIDOGLYCAN D,D-TRANSPEPTIDASE"/>
    <property type="match status" value="1"/>
</dbReference>
<evidence type="ECO:0000256" key="2">
    <source>
        <dbReference type="ARBA" id="ARBA00004752"/>
    </source>
</evidence>
<evidence type="ECO:0000256" key="3">
    <source>
        <dbReference type="ARBA" id="ARBA00007171"/>
    </source>
</evidence>
<feature type="domain" description="PASTA" evidence="9">
    <location>
        <begin position="598"/>
        <end position="660"/>
    </location>
</feature>
<dbReference type="SUPFAM" id="SSF54184">
    <property type="entry name" value="Penicillin-binding protein 2x (pbp-2x), c-terminal domain"/>
    <property type="match status" value="2"/>
</dbReference>